<comment type="caution">
    <text evidence="3">The sequence shown here is derived from an EMBL/GenBank/DDBJ whole genome shotgun (WGS) entry which is preliminary data.</text>
</comment>
<sequence>MACYAAVVSLKQTLHHLKHSCNNNNPSPQIIDFAYEEVKSVETFLQELDVVRGFIKRSGSDEIGSSEWAELNSVSAILKLGKSSETRGFRVDVKFMNGLDVLMRQAVCQLEDALETHLVNHHDSAIISELDLQDLKRDVDWFSIRMREWKGMYYIEVEKEEEEEEEEEEEDYDDFDSPTTDFDSPTKMVGFSDVFRQMKDEFLRDTECVKIGSLVGMAGLGKTTLAREFFEDPAVMNRFHKRVWVTVGPKYNVTDIVRSILDQVNPEFCGMQVKRRRFTLLSACKLGKSEMPYCVG</sequence>
<dbReference type="PANTHER" id="PTHR19338">
    <property type="entry name" value="TRANSLOCASE OF INNER MITOCHONDRIAL MEMBRANE 13 HOMOLOG"/>
    <property type="match status" value="1"/>
</dbReference>
<name>A0ABD3EBH9_9LAMI</name>
<evidence type="ECO:0000313" key="3">
    <source>
        <dbReference type="EMBL" id="KAL3651642.1"/>
    </source>
</evidence>
<keyword evidence="4" id="KW-1185">Reference proteome</keyword>
<dbReference type="EMBL" id="JAVIJP010000006">
    <property type="protein sequence ID" value="KAL3651642.1"/>
    <property type="molecule type" value="Genomic_DNA"/>
</dbReference>
<reference evidence="4" key="1">
    <citation type="journal article" date="2024" name="IScience">
        <title>Strigolactones Initiate the Formation of Haustorium-like Structures in Castilleja.</title>
        <authorList>
            <person name="Buerger M."/>
            <person name="Peterson D."/>
            <person name="Chory J."/>
        </authorList>
    </citation>
    <scope>NUCLEOTIDE SEQUENCE [LARGE SCALE GENOMIC DNA]</scope>
</reference>
<dbReference type="InterPro" id="IPR027417">
    <property type="entry name" value="P-loop_NTPase"/>
</dbReference>
<dbReference type="InterPro" id="IPR002182">
    <property type="entry name" value="NB-ARC"/>
</dbReference>
<gene>
    <name evidence="3" type="ORF">CASFOL_004644</name>
</gene>
<protein>
    <recommendedName>
        <fullName evidence="2">NB-ARC domain-containing protein</fullName>
    </recommendedName>
</protein>
<organism evidence="3 4">
    <name type="scientific">Castilleja foliolosa</name>
    <dbReference type="NCBI Taxonomy" id="1961234"/>
    <lineage>
        <taxon>Eukaryota</taxon>
        <taxon>Viridiplantae</taxon>
        <taxon>Streptophyta</taxon>
        <taxon>Embryophyta</taxon>
        <taxon>Tracheophyta</taxon>
        <taxon>Spermatophyta</taxon>
        <taxon>Magnoliopsida</taxon>
        <taxon>eudicotyledons</taxon>
        <taxon>Gunneridae</taxon>
        <taxon>Pentapetalae</taxon>
        <taxon>asterids</taxon>
        <taxon>lamiids</taxon>
        <taxon>Lamiales</taxon>
        <taxon>Orobanchaceae</taxon>
        <taxon>Pedicularideae</taxon>
        <taxon>Castillejinae</taxon>
        <taxon>Castilleja</taxon>
    </lineage>
</organism>
<dbReference type="Gene3D" id="1.20.5.4130">
    <property type="match status" value="1"/>
</dbReference>
<dbReference type="Proteomes" id="UP001632038">
    <property type="component" value="Unassembled WGS sequence"/>
</dbReference>
<feature type="region of interest" description="Disordered" evidence="1">
    <location>
        <begin position="158"/>
        <end position="181"/>
    </location>
</feature>
<dbReference type="AlphaFoldDB" id="A0ABD3EBH9"/>
<dbReference type="SUPFAM" id="SSF52540">
    <property type="entry name" value="P-loop containing nucleoside triphosphate hydrolases"/>
    <property type="match status" value="1"/>
</dbReference>
<feature type="domain" description="NB-ARC" evidence="2">
    <location>
        <begin position="197"/>
        <end position="267"/>
    </location>
</feature>
<evidence type="ECO:0000313" key="4">
    <source>
        <dbReference type="Proteomes" id="UP001632038"/>
    </source>
</evidence>
<dbReference type="Gene3D" id="3.40.50.300">
    <property type="entry name" value="P-loop containing nucleotide triphosphate hydrolases"/>
    <property type="match status" value="1"/>
</dbReference>
<feature type="compositionally biased region" description="Acidic residues" evidence="1">
    <location>
        <begin position="158"/>
        <end position="176"/>
    </location>
</feature>
<evidence type="ECO:0000256" key="1">
    <source>
        <dbReference type="SAM" id="MobiDB-lite"/>
    </source>
</evidence>
<evidence type="ECO:0000259" key="2">
    <source>
        <dbReference type="Pfam" id="PF00931"/>
    </source>
</evidence>
<proteinExistence type="predicted"/>
<accession>A0ABD3EBH9</accession>
<dbReference type="PANTHER" id="PTHR19338:SF0">
    <property type="entry name" value="MITOCHONDRIAL IMPORT INNER MEMBRANE TRANSLOCASE SUBUNIT TIM13"/>
    <property type="match status" value="1"/>
</dbReference>
<dbReference type="Pfam" id="PF00931">
    <property type="entry name" value="NB-ARC"/>
    <property type="match status" value="1"/>
</dbReference>